<dbReference type="RefSeq" id="XP_043048175.1">
    <property type="nucleotide sequence ID" value="XM_043192511.1"/>
</dbReference>
<dbReference type="PANTHER" id="PTHR12069">
    <property type="entry name" value="DNA-DIRECTED RNA POLYMERASES III 80 KDA POLYPEPTIDE RNA POLYMERASE III SUBUNIT 5"/>
    <property type="match status" value="1"/>
</dbReference>
<dbReference type="EMBL" id="JAHMUF010000017">
    <property type="protein sequence ID" value="KAG7192625.1"/>
    <property type="molecule type" value="Genomic_DNA"/>
</dbReference>
<protein>
    <submittedName>
        <fullName evidence="2">DNA-directed RNA polymerase III subunit C37</fullName>
    </submittedName>
</protein>
<accession>A0A9P8AGR6</accession>
<keyword evidence="3" id="KW-1185">Reference proteome</keyword>
<dbReference type="Pfam" id="PF04801">
    <property type="entry name" value="RPC5"/>
    <property type="match status" value="1"/>
</dbReference>
<dbReference type="GO" id="GO:0042797">
    <property type="term" value="P:tRNA transcription by RNA polymerase III"/>
    <property type="evidence" value="ECO:0007669"/>
    <property type="project" value="TreeGrafter"/>
</dbReference>
<dbReference type="InterPro" id="IPR006886">
    <property type="entry name" value="RNA_pol_III_Rpc5"/>
</dbReference>
<dbReference type="Proteomes" id="UP000790833">
    <property type="component" value="Unassembled WGS sequence"/>
</dbReference>
<dbReference type="OrthoDB" id="340681at2759"/>
<keyword evidence="2" id="KW-0240">DNA-directed RNA polymerase</keyword>
<dbReference type="GeneID" id="66115101"/>
<evidence type="ECO:0000256" key="1">
    <source>
        <dbReference type="SAM" id="MobiDB-lite"/>
    </source>
</evidence>
<gene>
    <name evidence="2" type="primary">RPC37</name>
    <name evidence="2" type="ORF">KQ657_001727</name>
</gene>
<feature type="compositionally biased region" description="Acidic residues" evidence="1">
    <location>
        <begin position="33"/>
        <end position="45"/>
    </location>
</feature>
<evidence type="ECO:0000313" key="2">
    <source>
        <dbReference type="EMBL" id="KAG7192625.1"/>
    </source>
</evidence>
<evidence type="ECO:0000313" key="3">
    <source>
        <dbReference type="Proteomes" id="UP000790833"/>
    </source>
</evidence>
<feature type="region of interest" description="Disordered" evidence="1">
    <location>
        <begin position="20"/>
        <end position="45"/>
    </location>
</feature>
<dbReference type="PANTHER" id="PTHR12069:SF0">
    <property type="entry name" value="DNA-DIRECTED RNA POLYMERASE III SUBUNIT RPC5"/>
    <property type="match status" value="1"/>
</dbReference>
<feature type="compositionally biased region" description="Basic and acidic residues" evidence="1">
    <location>
        <begin position="20"/>
        <end position="32"/>
    </location>
</feature>
<reference evidence="2" key="1">
    <citation type="submission" date="2021-03" db="EMBL/GenBank/DDBJ databases">
        <authorList>
            <person name="Palmer J.M."/>
        </authorList>
    </citation>
    <scope>NUCLEOTIDE SEQUENCE</scope>
    <source>
        <strain evidence="2">ARV_011</strain>
    </source>
</reference>
<organism evidence="2 3">
    <name type="scientific">Scheffersomyces spartinae</name>
    <dbReference type="NCBI Taxonomy" id="45513"/>
    <lineage>
        <taxon>Eukaryota</taxon>
        <taxon>Fungi</taxon>
        <taxon>Dikarya</taxon>
        <taxon>Ascomycota</taxon>
        <taxon>Saccharomycotina</taxon>
        <taxon>Pichiomycetes</taxon>
        <taxon>Debaryomycetaceae</taxon>
        <taxon>Scheffersomyces</taxon>
    </lineage>
</organism>
<proteinExistence type="predicted"/>
<comment type="caution">
    <text evidence="2">The sequence shown here is derived from an EMBL/GenBank/DDBJ whole genome shotgun (WGS) entry which is preliminary data.</text>
</comment>
<keyword evidence="2" id="KW-0804">Transcription</keyword>
<name>A0A9P8AGR6_9ASCO</name>
<sequence length="280" mass="31616">MASLFVTEEDLRMEDVQRVEDQRMDEDHRMDVEDATTEPLEDDDDPIVESIPIVMSQLEDRLRQSMHVFQYMERPLSRSLGDEHVQVAIKKESQYVEVRIPVDTSKFYDTERAEGWNGGQEGSGIDEQALQGVLDRTDGGVYMGQVINNRGNGSKTLMIVPIDSTVQLRHSFKYLDDLDASRTVQHRGDTEHKAVTNIQILQTSAKASSQAHGQDGSKKSTLGGSLRLVKKLREEEWAHLAWESSSKLQTTNLKQHLVSSNSEVLTPKTSKEEYLSSLVL</sequence>
<dbReference type="AlphaFoldDB" id="A0A9P8AGR6"/>
<dbReference type="GO" id="GO:0005666">
    <property type="term" value="C:RNA polymerase III complex"/>
    <property type="evidence" value="ECO:0007669"/>
    <property type="project" value="TreeGrafter"/>
</dbReference>